<reference evidence="2" key="2">
    <citation type="submission" date="2021-02" db="EMBL/GenBank/DDBJ databases">
        <authorList>
            <person name="Kimball J.A."/>
            <person name="Haas M.W."/>
            <person name="Macchietto M."/>
            <person name="Kono T."/>
            <person name="Duquette J."/>
            <person name="Shao M."/>
        </authorList>
    </citation>
    <scope>NUCLEOTIDE SEQUENCE</scope>
    <source>
        <tissue evidence="2">Fresh leaf tissue</tissue>
    </source>
</reference>
<evidence type="ECO:0000313" key="2">
    <source>
        <dbReference type="EMBL" id="KAG8060868.1"/>
    </source>
</evidence>
<dbReference type="AlphaFoldDB" id="A0A8J5S0F4"/>
<evidence type="ECO:0000256" key="1">
    <source>
        <dbReference type="SAM" id="MobiDB-lite"/>
    </source>
</evidence>
<dbReference type="Proteomes" id="UP000729402">
    <property type="component" value="Unassembled WGS sequence"/>
</dbReference>
<gene>
    <name evidence="2" type="ORF">GUJ93_ZPchr0002g25468</name>
</gene>
<keyword evidence="3" id="KW-1185">Reference proteome</keyword>
<reference evidence="2" key="1">
    <citation type="journal article" date="2021" name="bioRxiv">
        <title>Whole Genome Assembly and Annotation of Northern Wild Rice, Zizania palustris L., Supports a Whole Genome Duplication in the Zizania Genus.</title>
        <authorList>
            <person name="Haas M."/>
            <person name="Kono T."/>
            <person name="Macchietto M."/>
            <person name="Millas R."/>
            <person name="McGilp L."/>
            <person name="Shao M."/>
            <person name="Duquette J."/>
            <person name="Hirsch C.N."/>
            <person name="Kimball J."/>
        </authorList>
    </citation>
    <scope>NUCLEOTIDE SEQUENCE</scope>
    <source>
        <tissue evidence="2">Fresh leaf tissue</tissue>
    </source>
</reference>
<dbReference type="EMBL" id="JAAALK010000287">
    <property type="protein sequence ID" value="KAG8060868.1"/>
    <property type="molecule type" value="Genomic_DNA"/>
</dbReference>
<accession>A0A8J5S0F4</accession>
<name>A0A8J5S0F4_ZIZPA</name>
<proteinExistence type="predicted"/>
<organism evidence="2 3">
    <name type="scientific">Zizania palustris</name>
    <name type="common">Northern wild rice</name>
    <dbReference type="NCBI Taxonomy" id="103762"/>
    <lineage>
        <taxon>Eukaryota</taxon>
        <taxon>Viridiplantae</taxon>
        <taxon>Streptophyta</taxon>
        <taxon>Embryophyta</taxon>
        <taxon>Tracheophyta</taxon>
        <taxon>Spermatophyta</taxon>
        <taxon>Magnoliopsida</taxon>
        <taxon>Liliopsida</taxon>
        <taxon>Poales</taxon>
        <taxon>Poaceae</taxon>
        <taxon>BOP clade</taxon>
        <taxon>Oryzoideae</taxon>
        <taxon>Oryzeae</taxon>
        <taxon>Zizaniinae</taxon>
        <taxon>Zizania</taxon>
    </lineage>
</organism>
<protein>
    <submittedName>
        <fullName evidence="2">Uncharacterized protein</fullName>
    </submittedName>
</protein>
<feature type="region of interest" description="Disordered" evidence="1">
    <location>
        <begin position="47"/>
        <end position="77"/>
    </location>
</feature>
<comment type="caution">
    <text evidence="2">The sequence shown here is derived from an EMBL/GenBank/DDBJ whole genome shotgun (WGS) entry which is preliminary data.</text>
</comment>
<evidence type="ECO:0000313" key="3">
    <source>
        <dbReference type="Proteomes" id="UP000729402"/>
    </source>
</evidence>
<sequence>MFWPWHQASEASMAASSRDFSDFGGCGGFDSGIGRRCHRTGALAVASGDSGFGRGGEGLRTTGGNSEQLGMTPGGEG</sequence>